<feature type="binding site" evidence="4">
    <location>
        <position position="117"/>
    </location>
    <ligand>
        <name>ATP</name>
        <dbReference type="ChEBI" id="CHEBI:30616"/>
    </ligand>
</feature>
<dbReference type="Pfam" id="PF02222">
    <property type="entry name" value="ATP-grasp"/>
    <property type="match status" value="1"/>
</dbReference>
<comment type="catalytic activity">
    <reaction evidence="4 5">
        <text>5-amino-1-(5-phospho-beta-D-ribosyl)imidazole + hydrogencarbonate + ATP = 5-carboxyamino-1-(5-phospho-D-ribosyl)imidazole + ADP + phosphate + 2 H(+)</text>
        <dbReference type="Rhea" id="RHEA:19317"/>
        <dbReference type="ChEBI" id="CHEBI:15378"/>
        <dbReference type="ChEBI" id="CHEBI:17544"/>
        <dbReference type="ChEBI" id="CHEBI:30616"/>
        <dbReference type="ChEBI" id="CHEBI:43474"/>
        <dbReference type="ChEBI" id="CHEBI:58730"/>
        <dbReference type="ChEBI" id="CHEBI:137981"/>
        <dbReference type="ChEBI" id="CHEBI:456216"/>
        <dbReference type="EC" id="6.3.4.18"/>
    </reaction>
</comment>
<dbReference type="Gene3D" id="3.40.50.20">
    <property type="match status" value="1"/>
</dbReference>
<dbReference type="SUPFAM" id="SSF51246">
    <property type="entry name" value="Rudiment single hybrid motif"/>
    <property type="match status" value="1"/>
</dbReference>
<dbReference type="SUPFAM" id="SSF52440">
    <property type="entry name" value="PreATP-grasp domain"/>
    <property type="match status" value="1"/>
</dbReference>
<evidence type="ECO:0000256" key="5">
    <source>
        <dbReference type="RuleBase" id="RU361200"/>
    </source>
</evidence>
<dbReference type="InterPro" id="IPR013815">
    <property type="entry name" value="ATP_grasp_subdomain_1"/>
</dbReference>
<comment type="similarity">
    <text evidence="4 5">Belongs to the PurK/PurT family.</text>
</comment>
<evidence type="ECO:0000256" key="1">
    <source>
        <dbReference type="ARBA" id="ARBA00022741"/>
    </source>
</evidence>
<dbReference type="PANTHER" id="PTHR11609">
    <property type="entry name" value="PURINE BIOSYNTHESIS PROTEIN 6/7, PUR6/7"/>
    <property type="match status" value="1"/>
</dbReference>
<reference evidence="8" key="1">
    <citation type="journal article" date="2019" name="Int. J. Syst. Evol. Microbiol.">
        <title>The Global Catalogue of Microorganisms (GCM) 10K type strain sequencing project: providing services to taxonomists for standard genome sequencing and annotation.</title>
        <authorList>
            <consortium name="The Broad Institute Genomics Platform"/>
            <consortium name="The Broad Institute Genome Sequencing Center for Infectious Disease"/>
            <person name="Wu L."/>
            <person name="Ma J."/>
        </authorList>
    </citation>
    <scope>NUCLEOTIDE SEQUENCE [LARGE SCALE GENOMIC DNA]</scope>
    <source>
        <strain evidence="8">CGMCC 1.5362</strain>
    </source>
</reference>
<dbReference type="Pfam" id="PF22660">
    <property type="entry name" value="RS_preATP-grasp-like"/>
    <property type="match status" value="1"/>
</dbReference>
<dbReference type="Pfam" id="PF17769">
    <property type="entry name" value="PurK_C"/>
    <property type="match status" value="1"/>
</dbReference>
<keyword evidence="2 4" id="KW-0658">Purine biosynthesis</keyword>
<comment type="pathway">
    <text evidence="4 5">Purine metabolism; IMP biosynthesis via de novo pathway; 5-amino-1-(5-phospho-D-ribosyl)imidazole-4-carboxylate from 5-amino-1-(5-phospho-D-ribosyl)imidazole (N5-CAIR route): step 1/2.</text>
</comment>
<comment type="function">
    <text evidence="5">Catalyzes the ATP-dependent conversion of 5-aminoimidazole ribonucleotide (AIR) and HCO(3)- to N5-carboxyaminoimidazole ribonucleotide (N5-CAIR).</text>
</comment>
<dbReference type="PROSITE" id="PS50975">
    <property type="entry name" value="ATP_GRASP"/>
    <property type="match status" value="1"/>
</dbReference>
<evidence type="ECO:0000259" key="6">
    <source>
        <dbReference type="PROSITE" id="PS50975"/>
    </source>
</evidence>
<sequence length="411" mass="43756">MTSTPQPPAPLRAEGGFPVVGIVGGGQLARMCQPPAVALSVTLSVLAESETASAALVVPHSPVGEHTELEDVREFARHCDVVTFDHEHVPADVLAALEAEGVALHPSPAALVFAQDKLAMRRRLTEMGIPCPRWAQARTREDVETFGRGVGWPLVAKTPRGGYDGKGVRVCRAAAELDDWLAVVGEPGALADGILLEEAVDFTRELAALVARSPSGQAAAWPIVHTVQEGGINTEVLAPAPDLDDATARAATEGALRIAGELGVTGVLAVEMFEVRDPATDETAYLVNELAMRPHNSGHWTIEGSVTSQFEQHLRAVLDLPLGDPSARGPWTVMANVLGGDYEDLYPTYRHLMARDPGLKIHLYGKGVRPGRKLGHVTVYAGPGGSGPEELEVLRERARHAADYLRGVVTE</sequence>
<evidence type="ECO:0000256" key="4">
    <source>
        <dbReference type="HAMAP-Rule" id="MF_01928"/>
    </source>
</evidence>
<dbReference type="EC" id="6.3.4.18" evidence="4 5"/>
<keyword evidence="8" id="KW-1185">Reference proteome</keyword>
<keyword evidence="3 4" id="KW-0067">ATP-binding</keyword>
<evidence type="ECO:0000256" key="2">
    <source>
        <dbReference type="ARBA" id="ARBA00022755"/>
    </source>
</evidence>
<dbReference type="Gene3D" id="3.30.470.20">
    <property type="entry name" value="ATP-grasp fold, B domain"/>
    <property type="match status" value="1"/>
</dbReference>
<organism evidence="7 8">
    <name type="scientific">Ornithinimicrobium pekingense</name>
    <dbReference type="NCBI Taxonomy" id="384677"/>
    <lineage>
        <taxon>Bacteria</taxon>
        <taxon>Bacillati</taxon>
        <taxon>Actinomycetota</taxon>
        <taxon>Actinomycetes</taxon>
        <taxon>Micrococcales</taxon>
        <taxon>Ornithinimicrobiaceae</taxon>
        <taxon>Ornithinimicrobium</taxon>
    </lineage>
</organism>
<dbReference type="InterPro" id="IPR005875">
    <property type="entry name" value="PurK"/>
</dbReference>
<feature type="binding site" evidence="4">
    <location>
        <position position="205"/>
    </location>
    <ligand>
        <name>ATP</name>
        <dbReference type="ChEBI" id="CHEBI:30616"/>
    </ligand>
</feature>
<comment type="caution">
    <text evidence="7">The sequence shown here is derived from an EMBL/GenBank/DDBJ whole genome shotgun (WGS) entry which is preliminary data.</text>
</comment>
<proteinExistence type="inferred from homology"/>
<keyword evidence="4 5" id="KW-0436">Ligase</keyword>
<evidence type="ECO:0000256" key="3">
    <source>
        <dbReference type="ARBA" id="ARBA00022840"/>
    </source>
</evidence>
<accession>A0ABQ2F6Z7</accession>
<dbReference type="InterPro" id="IPR011054">
    <property type="entry name" value="Rudment_hybrid_motif"/>
</dbReference>
<dbReference type="InterPro" id="IPR054350">
    <property type="entry name" value="PurT/PurK_preATP-grasp"/>
</dbReference>
<protein>
    <recommendedName>
        <fullName evidence="4 5">N5-carboxyaminoimidazole ribonucleotide synthase</fullName>
        <shortName evidence="4 5">N5-CAIR synthase</shortName>
        <ecNumber evidence="4 5">6.3.4.18</ecNumber>
    </recommendedName>
    <alternativeName>
        <fullName evidence="4 5">5-(carboxyamino)imidazole ribonucleotide synthetase</fullName>
    </alternativeName>
</protein>
<dbReference type="RefSeq" id="WP_022923116.1">
    <property type="nucleotide sequence ID" value="NZ_BMLB01000003.1"/>
</dbReference>
<evidence type="ECO:0000313" key="8">
    <source>
        <dbReference type="Proteomes" id="UP000662111"/>
    </source>
</evidence>
<dbReference type="NCBIfam" id="TIGR01161">
    <property type="entry name" value="purK"/>
    <property type="match status" value="1"/>
</dbReference>
<comment type="caution">
    <text evidence="4">Lacks conserved residue(s) required for the propagation of feature annotation.</text>
</comment>
<dbReference type="PANTHER" id="PTHR11609:SF5">
    <property type="entry name" value="PHOSPHORIBOSYLAMINOIMIDAZOLE CARBOXYLASE"/>
    <property type="match status" value="1"/>
</dbReference>
<dbReference type="NCBIfam" id="NF004679">
    <property type="entry name" value="PRK06019.1-5"/>
    <property type="match status" value="1"/>
</dbReference>
<dbReference type="InterPro" id="IPR011761">
    <property type="entry name" value="ATP-grasp"/>
</dbReference>
<comment type="subunit">
    <text evidence="4 5">Homodimer.</text>
</comment>
<name>A0ABQ2F6Z7_9MICO</name>
<dbReference type="InterPro" id="IPR003135">
    <property type="entry name" value="ATP-grasp_carboxylate-amine"/>
</dbReference>
<feature type="binding site" evidence="4">
    <location>
        <begin position="288"/>
        <end position="289"/>
    </location>
    <ligand>
        <name>ATP</name>
        <dbReference type="ChEBI" id="CHEBI:30616"/>
    </ligand>
</feature>
<dbReference type="InterPro" id="IPR016185">
    <property type="entry name" value="PreATP-grasp_dom_sf"/>
</dbReference>
<dbReference type="SUPFAM" id="SSF56059">
    <property type="entry name" value="Glutathione synthetase ATP-binding domain-like"/>
    <property type="match status" value="1"/>
</dbReference>
<evidence type="ECO:0000313" key="7">
    <source>
        <dbReference type="EMBL" id="GGK66924.1"/>
    </source>
</evidence>
<feature type="binding site" evidence="4">
    <location>
        <position position="157"/>
    </location>
    <ligand>
        <name>ATP</name>
        <dbReference type="ChEBI" id="CHEBI:30616"/>
    </ligand>
</feature>
<dbReference type="EMBL" id="BMLB01000003">
    <property type="protein sequence ID" value="GGK66924.1"/>
    <property type="molecule type" value="Genomic_DNA"/>
</dbReference>
<comment type="function">
    <text evidence="4">Catalyzes the ATP-dependent conversion of 5-aminoimidazole ribonucleotide (AIR) and HCO(3)(-) to N5-carboxyaminoimidazole ribonucleotide (N5-CAIR).</text>
</comment>
<dbReference type="NCBIfam" id="NF004680">
    <property type="entry name" value="PRK06019.1-6"/>
    <property type="match status" value="1"/>
</dbReference>
<feature type="binding site" evidence="4">
    <location>
        <begin position="197"/>
        <end position="200"/>
    </location>
    <ligand>
        <name>ATP</name>
        <dbReference type="ChEBI" id="CHEBI:30616"/>
    </ligand>
</feature>
<keyword evidence="1 4" id="KW-0547">Nucleotide-binding</keyword>
<gene>
    <name evidence="4 5 7" type="primary">purK</name>
    <name evidence="7" type="ORF">GCM10011509_14120</name>
</gene>
<dbReference type="Proteomes" id="UP000662111">
    <property type="component" value="Unassembled WGS sequence"/>
</dbReference>
<dbReference type="HAMAP" id="MF_01928">
    <property type="entry name" value="PurK"/>
    <property type="match status" value="1"/>
</dbReference>
<feature type="domain" description="ATP-grasp" evidence="6">
    <location>
        <begin position="121"/>
        <end position="318"/>
    </location>
</feature>
<dbReference type="Gene3D" id="3.30.1490.20">
    <property type="entry name" value="ATP-grasp fold, A domain"/>
    <property type="match status" value="1"/>
</dbReference>
<dbReference type="InterPro" id="IPR040686">
    <property type="entry name" value="PurK_C"/>
</dbReference>